<dbReference type="InterPro" id="IPR011009">
    <property type="entry name" value="Kinase-like_dom_sf"/>
</dbReference>
<dbReference type="InterPro" id="IPR017441">
    <property type="entry name" value="Protein_kinase_ATP_BS"/>
</dbReference>
<gene>
    <name evidence="8" type="ORF">M0811_11290</name>
</gene>
<keyword evidence="5" id="KW-0723">Serine/threonine-protein kinase</keyword>
<organism evidence="8 9">
    <name type="scientific">Anaeramoeba ignava</name>
    <name type="common">Anaerobic marine amoeba</name>
    <dbReference type="NCBI Taxonomy" id="1746090"/>
    <lineage>
        <taxon>Eukaryota</taxon>
        <taxon>Metamonada</taxon>
        <taxon>Anaeramoebidae</taxon>
        <taxon>Anaeramoeba</taxon>
    </lineage>
</organism>
<dbReference type="Gene3D" id="1.10.510.10">
    <property type="entry name" value="Transferase(Phosphotransferase) domain 1"/>
    <property type="match status" value="1"/>
</dbReference>
<evidence type="ECO:0000256" key="3">
    <source>
        <dbReference type="ARBA" id="ARBA00022840"/>
    </source>
</evidence>
<dbReference type="EMBL" id="JAPDFW010000099">
    <property type="protein sequence ID" value="KAJ5070086.1"/>
    <property type="molecule type" value="Genomic_DNA"/>
</dbReference>
<evidence type="ECO:0000256" key="5">
    <source>
        <dbReference type="RuleBase" id="RU000304"/>
    </source>
</evidence>
<dbReference type="CDD" id="cd14016">
    <property type="entry name" value="STKc_CK1"/>
    <property type="match status" value="1"/>
</dbReference>
<dbReference type="Proteomes" id="UP001149090">
    <property type="component" value="Unassembled WGS sequence"/>
</dbReference>
<keyword evidence="2 4" id="KW-0547">Nucleotide-binding</keyword>
<comment type="similarity">
    <text evidence="5">Belongs to the protein kinase superfamily.</text>
</comment>
<dbReference type="OrthoDB" id="5800476at2759"/>
<dbReference type="AlphaFoldDB" id="A0A9Q0LBK7"/>
<dbReference type="GO" id="GO:0004674">
    <property type="term" value="F:protein serine/threonine kinase activity"/>
    <property type="evidence" value="ECO:0007669"/>
    <property type="project" value="UniProtKB-KW"/>
</dbReference>
<comment type="caution">
    <text evidence="8">The sequence shown here is derived from an EMBL/GenBank/DDBJ whole genome shotgun (WGS) entry which is preliminary data.</text>
</comment>
<evidence type="ECO:0000259" key="7">
    <source>
        <dbReference type="PROSITE" id="PS50011"/>
    </source>
</evidence>
<dbReference type="EC" id="2.7.11.1" evidence="1"/>
<feature type="coiled-coil region" evidence="6">
    <location>
        <begin position="292"/>
        <end position="354"/>
    </location>
</feature>
<keyword evidence="9" id="KW-1185">Reference proteome</keyword>
<dbReference type="OMA" id="QFNWIDS"/>
<evidence type="ECO:0000313" key="8">
    <source>
        <dbReference type="EMBL" id="KAJ5070086.1"/>
    </source>
</evidence>
<evidence type="ECO:0000313" key="9">
    <source>
        <dbReference type="Proteomes" id="UP001149090"/>
    </source>
</evidence>
<accession>A0A9Q0LBK7</accession>
<feature type="domain" description="Protein kinase" evidence="7">
    <location>
        <begin position="9"/>
        <end position="328"/>
    </location>
</feature>
<dbReference type="SMART" id="SM00220">
    <property type="entry name" value="S_TKc"/>
    <property type="match status" value="1"/>
</dbReference>
<keyword evidence="8" id="KW-0418">Kinase</keyword>
<dbReference type="InterPro" id="IPR050235">
    <property type="entry name" value="CK1_Ser-Thr_kinase"/>
</dbReference>
<dbReference type="SUPFAM" id="SSF56112">
    <property type="entry name" value="Protein kinase-like (PK-like)"/>
    <property type="match status" value="1"/>
</dbReference>
<keyword evidence="8" id="KW-0808">Transferase</keyword>
<dbReference type="PROSITE" id="PS00108">
    <property type="entry name" value="PROTEIN_KINASE_ST"/>
    <property type="match status" value="1"/>
</dbReference>
<feature type="binding site" evidence="4">
    <location>
        <position position="38"/>
    </location>
    <ligand>
        <name>ATP</name>
        <dbReference type="ChEBI" id="CHEBI:30616"/>
    </ligand>
</feature>
<name>A0A9Q0LBK7_ANAIG</name>
<dbReference type="PROSITE" id="PS00107">
    <property type="entry name" value="PROTEIN_KINASE_ATP"/>
    <property type="match status" value="1"/>
</dbReference>
<dbReference type="PROSITE" id="PS50011">
    <property type="entry name" value="PROTEIN_KINASE_DOM"/>
    <property type="match status" value="1"/>
</dbReference>
<dbReference type="InterPro" id="IPR000719">
    <property type="entry name" value="Prot_kinase_dom"/>
</dbReference>
<protein>
    <recommendedName>
        <fullName evidence="1">non-specific serine/threonine protein kinase</fullName>
        <ecNumber evidence="1">2.7.11.1</ecNumber>
    </recommendedName>
</protein>
<dbReference type="InterPro" id="IPR008271">
    <property type="entry name" value="Ser/Thr_kinase_AS"/>
</dbReference>
<keyword evidence="3 4" id="KW-0067">ATP-binding</keyword>
<evidence type="ECO:0000256" key="1">
    <source>
        <dbReference type="ARBA" id="ARBA00012513"/>
    </source>
</evidence>
<evidence type="ECO:0000256" key="6">
    <source>
        <dbReference type="SAM" id="Coils"/>
    </source>
</evidence>
<keyword evidence="6" id="KW-0175">Coiled coil</keyword>
<reference evidence="8" key="1">
    <citation type="submission" date="2022-10" db="EMBL/GenBank/DDBJ databases">
        <title>Novel sulphate-reducing endosymbionts in the free-living metamonad Anaeramoeba.</title>
        <authorList>
            <person name="Jerlstrom-Hultqvist J."/>
            <person name="Cepicka I."/>
            <person name="Gallot-Lavallee L."/>
            <person name="Salas-Leiva D."/>
            <person name="Curtis B.A."/>
            <person name="Zahonova K."/>
            <person name="Pipaliya S."/>
            <person name="Dacks J."/>
            <person name="Roger A.J."/>
        </authorList>
    </citation>
    <scope>NUCLEOTIDE SEQUENCE</scope>
    <source>
        <strain evidence="8">BMAN</strain>
    </source>
</reference>
<dbReference type="Pfam" id="PF00069">
    <property type="entry name" value="Pkinase"/>
    <property type="match status" value="1"/>
</dbReference>
<proteinExistence type="inferred from homology"/>
<dbReference type="PANTHER" id="PTHR11909">
    <property type="entry name" value="CASEIN KINASE-RELATED"/>
    <property type="match status" value="1"/>
</dbReference>
<dbReference type="FunFam" id="1.10.510.10:FF:000596">
    <property type="entry name" value="CK1 family protein kinase"/>
    <property type="match status" value="1"/>
</dbReference>
<dbReference type="GO" id="GO:0005524">
    <property type="term" value="F:ATP binding"/>
    <property type="evidence" value="ECO:0007669"/>
    <property type="project" value="UniProtKB-UniRule"/>
</dbReference>
<evidence type="ECO:0000256" key="2">
    <source>
        <dbReference type="ARBA" id="ARBA00022741"/>
    </source>
</evidence>
<sequence>MDSPFSTRFSLGTKIGEGSFGIIFEGKEIQTNQNVAIKIERKNVKRSQLKRESKIYSILSNGTGIPSVKWFGEASDCYALVMDLLGNNLETLFNSCSRKFSLKTSLMIFDQMLSIIEYVHNKNLIHRDIKPDNFLVGKDDLSRIYLIDFGLSKYYQHPTTKKHLKYRENKNLVGTARYSSLNTHLGIEQSRRDDLESIGFVIVYFYKGFLPWQNLPAKTKNEKYAKIKTKKLSTSIDDLCEGLPIEFKKYFEYVRSLRFNEKPNYSYLRKLIRDLILREGFVYDYEFDWIKNPKKKQEKIEKENQKEEKNERIESYKILNKETFHYLFNQNFALENAKKQNVSCLNQLEEDKENDLKLSKNSKNVKNSKNRKNRLFSELIPFQPSKLIEERNENFYQNIDQKKRKKNK</sequence>
<evidence type="ECO:0000256" key="4">
    <source>
        <dbReference type="PROSITE-ProRule" id="PRU10141"/>
    </source>
</evidence>